<dbReference type="EMBL" id="SSTD01017102">
    <property type="protein sequence ID" value="TYK00237.1"/>
    <property type="molecule type" value="Genomic_DNA"/>
</dbReference>
<gene>
    <name evidence="2" type="ORF">E5676_scaffold895G00100</name>
</gene>
<protein>
    <submittedName>
        <fullName evidence="2">Uncharacterized protein</fullName>
    </submittedName>
</protein>
<evidence type="ECO:0000313" key="2">
    <source>
        <dbReference type="EMBL" id="TYK00237.1"/>
    </source>
</evidence>
<evidence type="ECO:0000313" key="3">
    <source>
        <dbReference type="Proteomes" id="UP000321947"/>
    </source>
</evidence>
<name>A0A5D3BM41_CUCMM</name>
<evidence type="ECO:0000256" key="1">
    <source>
        <dbReference type="SAM" id="MobiDB-lite"/>
    </source>
</evidence>
<sequence>MAAQGRSRRASTVDKRFGIERLKMLGASTFEGTTNLDNAKKWLSLIEKCIGVIEFPEERNGLKTEIRAPVMTSADWSDFAKLVEAVMQVERCLVDEKKNNDANEGPYGKNTSSMQERVMVGIARCKIRAKEEEMFQFGVQNTQGNVSQSVNQSYRLSGAEEGSSGVNRPRRPKCQGNVCTMTQSEARKNPHVLIDF</sequence>
<accession>A0A5D3BM41</accession>
<proteinExistence type="predicted"/>
<feature type="region of interest" description="Disordered" evidence="1">
    <location>
        <begin position="156"/>
        <end position="176"/>
    </location>
</feature>
<comment type="caution">
    <text evidence="2">The sequence shown here is derived from an EMBL/GenBank/DDBJ whole genome shotgun (WGS) entry which is preliminary data.</text>
</comment>
<organism evidence="2 3">
    <name type="scientific">Cucumis melo var. makuwa</name>
    <name type="common">Oriental melon</name>
    <dbReference type="NCBI Taxonomy" id="1194695"/>
    <lineage>
        <taxon>Eukaryota</taxon>
        <taxon>Viridiplantae</taxon>
        <taxon>Streptophyta</taxon>
        <taxon>Embryophyta</taxon>
        <taxon>Tracheophyta</taxon>
        <taxon>Spermatophyta</taxon>
        <taxon>Magnoliopsida</taxon>
        <taxon>eudicotyledons</taxon>
        <taxon>Gunneridae</taxon>
        <taxon>Pentapetalae</taxon>
        <taxon>rosids</taxon>
        <taxon>fabids</taxon>
        <taxon>Cucurbitales</taxon>
        <taxon>Cucurbitaceae</taxon>
        <taxon>Benincaseae</taxon>
        <taxon>Cucumis</taxon>
    </lineage>
</organism>
<reference evidence="2 3" key="1">
    <citation type="submission" date="2019-08" db="EMBL/GenBank/DDBJ databases">
        <title>Draft genome sequences of two oriental melons (Cucumis melo L. var makuwa).</title>
        <authorList>
            <person name="Kwon S.-Y."/>
        </authorList>
    </citation>
    <scope>NUCLEOTIDE SEQUENCE [LARGE SCALE GENOMIC DNA]</scope>
    <source>
        <strain evidence="3">cv. Chang Bougi</strain>
        <tissue evidence="2">Leaf</tissue>
    </source>
</reference>
<dbReference type="AlphaFoldDB" id="A0A5D3BM41"/>
<dbReference type="Proteomes" id="UP000321947">
    <property type="component" value="Unassembled WGS sequence"/>
</dbReference>